<dbReference type="InterPro" id="IPR014555">
    <property type="entry name" value="RecF-like"/>
</dbReference>
<gene>
    <name evidence="2" type="ORF">AUK40_02660</name>
</gene>
<dbReference type="GO" id="GO:0016887">
    <property type="term" value="F:ATP hydrolysis activity"/>
    <property type="evidence" value="ECO:0007669"/>
    <property type="project" value="InterPro"/>
</dbReference>
<organism evidence="2 3">
    <name type="scientific">Candidatus Wirthbacteria bacterium CG2_30_54_11</name>
    <dbReference type="NCBI Taxonomy" id="1817892"/>
    <lineage>
        <taxon>Bacteria</taxon>
        <taxon>Candidatus Wirthbacteria</taxon>
    </lineage>
</organism>
<dbReference type="SUPFAM" id="SSF52540">
    <property type="entry name" value="P-loop containing nucleoside triphosphate hydrolases"/>
    <property type="match status" value="1"/>
</dbReference>
<dbReference type="Proteomes" id="UP000183245">
    <property type="component" value="Unassembled WGS sequence"/>
</dbReference>
<dbReference type="AlphaFoldDB" id="A0A1J5IZP3"/>
<dbReference type="PANTHER" id="PTHR32182:SF22">
    <property type="entry name" value="ATP-DEPENDENT ENDONUCLEASE, OLD FAMILY-RELATED"/>
    <property type="match status" value="1"/>
</dbReference>
<dbReference type="InterPro" id="IPR003959">
    <property type="entry name" value="ATPase_AAA_core"/>
</dbReference>
<evidence type="ECO:0000313" key="3">
    <source>
        <dbReference type="Proteomes" id="UP000183245"/>
    </source>
</evidence>
<protein>
    <recommendedName>
        <fullName evidence="1">ATPase AAA-type core domain-containing protein</fullName>
    </recommendedName>
</protein>
<accession>A0A1J5IZP3</accession>
<dbReference type="GO" id="GO:0000731">
    <property type="term" value="P:DNA synthesis involved in DNA repair"/>
    <property type="evidence" value="ECO:0007669"/>
    <property type="project" value="TreeGrafter"/>
</dbReference>
<dbReference type="PANTHER" id="PTHR32182">
    <property type="entry name" value="DNA REPLICATION AND REPAIR PROTEIN RECF"/>
    <property type="match status" value="1"/>
</dbReference>
<sequence>MADHIFIKRVKLNNYKSIKSCDVELGPLTFLVGPNGAGKSNFLDALHFVSESLNNPLEYALRERGGINEVRRRSFGKPTKFGIKIHWELPSNVHGIYGFLVKPQAQGGFIVQQEICRVFDRLKVQQDFYSIDSGKIETSIENAPQISPDRLYLATASNLPAFRPLFDALTHMGFYNLNPDTIRELQPSDANLVLKRDGSNLASVLNTLRRENRPLFLRLIEFLSVITPGIKDIKTKRFQTKETLEFSQFVGNDGGKTTPFTAENMSDGTLRALGILTALVQSPHSNGNKVRFVGIEEPETAVHPGAAAVLRDALREATQSTQILVTSHSPDLLDDKSITDRNILAVSNNNGETIIGPIDDASKSSLKKRLYTAGELLRSNLLTPENMDSNGDRAEQTKFDLFAAYSS</sequence>
<evidence type="ECO:0000313" key="2">
    <source>
        <dbReference type="EMBL" id="OIP97750.1"/>
    </source>
</evidence>
<name>A0A1J5IZP3_9BACT</name>
<comment type="caution">
    <text evidence="2">The sequence shown here is derived from an EMBL/GenBank/DDBJ whole genome shotgun (WGS) entry which is preliminary data.</text>
</comment>
<dbReference type="GO" id="GO:0006302">
    <property type="term" value="P:double-strand break repair"/>
    <property type="evidence" value="ECO:0007669"/>
    <property type="project" value="TreeGrafter"/>
</dbReference>
<dbReference type="Pfam" id="PF13304">
    <property type="entry name" value="AAA_21"/>
    <property type="match status" value="1"/>
</dbReference>
<dbReference type="EMBL" id="MNZT01000048">
    <property type="protein sequence ID" value="OIP97750.1"/>
    <property type="molecule type" value="Genomic_DNA"/>
</dbReference>
<evidence type="ECO:0000259" key="1">
    <source>
        <dbReference type="Pfam" id="PF13304"/>
    </source>
</evidence>
<dbReference type="STRING" id="1817892.AUK40_02660"/>
<dbReference type="Gene3D" id="3.40.50.300">
    <property type="entry name" value="P-loop containing nucleotide triphosphate hydrolases"/>
    <property type="match status" value="2"/>
</dbReference>
<dbReference type="InterPro" id="IPR027417">
    <property type="entry name" value="P-loop_NTPase"/>
</dbReference>
<dbReference type="PIRSF" id="PIRSF029347">
    <property type="entry name" value="RecF"/>
    <property type="match status" value="1"/>
</dbReference>
<feature type="domain" description="ATPase AAA-type core" evidence="1">
    <location>
        <begin position="28"/>
        <end position="334"/>
    </location>
</feature>
<proteinExistence type="predicted"/>
<dbReference type="GO" id="GO:0005524">
    <property type="term" value="F:ATP binding"/>
    <property type="evidence" value="ECO:0007669"/>
    <property type="project" value="InterPro"/>
</dbReference>
<reference evidence="2 3" key="1">
    <citation type="journal article" date="2016" name="Environ. Microbiol.">
        <title>Genomic resolution of a cold subsurface aquifer community provides metabolic insights for novel microbes adapted to high CO concentrations.</title>
        <authorList>
            <person name="Probst A.J."/>
            <person name="Castelle C.J."/>
            <person name="Singh A."/>
            <person name="Brown C.T."/>
            <person name="Anantharaman K."/>
            <person name="Sharon I."/>
            <person name="Hug L.A."/>
            <person name="Burstein D."/>
            <person name="Emerson J.B."/>
            <person name="Thomas B.C."/>
            <person name="Banfield J.F."/>
        </authorList>
    </citation>
    <scope>NUCLEOTIDE SEQUENCE [LARGE SCALE GENOMIC DNA]</scope>
    <source>
        <strain evidence="2">CG2_30_54_11</strain>
    </source>
</reference>